<dbReference type="PANTHER" id="PTHR34220">
    <property type="entry name" value="SENSOR HISTIDINE KINASE YPDA"/>
    <property type="match status" value="1"/>
</dbReference>
<proteinExistence type="predicted"/>
<accession>A0A369BBF2</accession>
<reference evidence="6 7" key="1">
    <citation type="submission" date="2018-07" db="EMBL/GenBank/DDBJ databases">
        <title>Genomic Encyclopedia of Type Strains, Phase IV (KMG-IV): sequencing the most valuable type-strain genomes for metagenomic binning, comparative biology and taxonomic classification.</title>
        <authorList>
            <person name="Goeker M."/>
        </authorList>
    </citation>
    <scope>NUCLEOTIDE SEQUENCE [LARGE SCALE GENOMIC DNA]</scope>
    <source>
        <strain evidence="6 7">DSM 27016</strain>
    </source>
</reference>
<keyword evidence="4" id="KW-0812">Transmembrane</keyword>
<dbReference type="InterPro" id="IPR003660">
    <property type="entry name" value="HAMP_dom"/>
</dbReference>
<evidence type="ECO:0000256" key="4">
    <source>
        <dbReference type="SAM" id="Phobius"/>
    </source>
</evidence>
<dbReference type="OrthoDB" id="370211at2"/>
<sequence>MLGNISFQKKMFMYYSCFIIVLLTCLILISNSYMSSILRSQSAKNMEQSIDKISSLLDASVLEIDRMCMQVYFNNDIQDIMQEALEFGKDSGNYFDYNIQSSKKIRNILVSYNFYKLFDRKITLFNNNLSYISSGAYPATFTGLQESLKDSSWINELAVYQDKFIILPPHMDWWVKDKRDLKISLIRNLMNTFNTANKHLGYIEVQLPYQEIEKLCSSYNGQDLDIVILNEKGDAIYPYQRYDTGELSFYNLLKGKNGAVVEFPASGIRNLVYTKHSEYTNWTVILTQPETTFMSPVNLFRNIFLIAGILFALASLSILYLISKYLTTPIREMRKQLNALSLENFSIVLNDKTNNEILMFHDVFNRTLNRMKESMEQTIEAKENEARAQFLALQAQMNPHFIYNVLMVISSAGFELGSRKIVMICTQLADMMKYIATEDSMSITIKDELSHTANYLELLKWRFADQLHYELFVEEGLHGIEVPKLIVQPLVENSYNHGFSGKRPPWHLSIRGWLEKGLWTLEIEDDGVGFCEGELMEIKHQISQYRSEFQKGKAPYGLSIGGMGLSNIFCRLHMLYKDKLIFEINSEPGIRTSVRIGGPYKINESSNG</sequence>
<evidence type="ECO:0000256" key="1">
    <source>
        <dbReference type="ARBA" id="ARBA00004370"/>
    </source>
</evidence>
<keyword evidence="7" id="KW-1185">Reference proteome</keyword>
<dbReference type="InterPro" id="IPR010559">
    <property type="entry name" value="Sig_transdc_His_kin_internal"/>
</dbReference>
<feature type="transmembrane region" description="Helical" evidence="4">
    <location>
        <begin position="303"/>
        <end position="326"/>
    </location>
</feature>
<comment type="subcellular location">
    <subcellularLocation>
        <location evidence="1">Membrane</location>
    </subcellularLocation>
</comment>
<dbReference type="Proteomes" id="UP000253034">
    <property type="component" value="Unassembled WGS sequence"/>
</dbReference>
<organism evidence="6 7">
    <name type="scientific">Anaerobacterium chartisolvens</name>
    <dbReference type="NCBI Taxonomy" id="1297424"/>
    <lineage>
        <taxon>Bacteria</taxon>
        <taxon>Bacillati</taxon>
        <taxon>Bacillota</taxon>
        <taxon>Clostridia</taxon>
        <taxon>Eubacteriales</taxon>
        <taxon>Oscillospiraceae</taxon>
        <taxon>Anaerobacterium</taxon>
    </lineage>
</organism>
<keyword evidence="4" id="KW-1133">Transmembrane helix</keyword>
<dbReference type="Gene3D" id="3.30.565.10">
    <property type="entry name" value="Histidine kinase-like ATPase, C-terminal domain"/>
    <property type="match status" value="1"/>
</dbReference>
<name>A0A369BBF2_9FIRM</name>
<dbReference type="PANTHER" id="PTHR34220:SF7">
    <property type="entry name" value="SENSOR HISTIDINE KINASE YPDA"/>
    <property type="match status" value="1"/>
</dbReference>
<dbReference type="InterPro" id="IPR050640">
    <property type="entry name" value="Bact_2-comp_sensor_kinase"/>
</dbReference>
<evidence type="ECO:0000313" key="6">
    <source>
        <dbReference type="EMBL" id="RCX18862.1"/>
    </source>
</evidence>
<evidence type="ECO:0000256" key="3">
    <source>
        <dbReference type="ARBA" id="ARBA00022679"/>
    </source>
</evidence>
<keyword evidence="3" id="KW-0808">Transferase</keyword>
<dbReference type="SUPFAM" id="SSF55874">
    <property type="entry name" value="ATPase domain of HSP90 chaperone/DNA topoisomerase II/histidine kinase"/>
    <property type="match status" value="1"/>
</dbReference>
<dbReference type="Pfam" id="PF06580">
    <property type="entry name" value="His_kinase"/>
    <property type="match status" value="1"/>
</dbReference>
<gene>
    <name evidence="6" type="ORF">DFR58_104131</name>
</gene>
<dbReference type="PROSITE" id="PS50885">
    <property type="entry name" value="HAMP"/>
    <property type="match status" value="1"/>
</dbReference>
<dbReference type="EMBL" id="QPJT01000004">
    <property type="protein sequence ID" value="RCX18862.1"/>
    <property type="molecule type" value="Genomic_DNA"/>
</dbReference>
<dbReference type="GO" id="GO:0016020">
    <property type="term" value="C:membrane"/>
    <property type="evidence" value="ECO:0007669"/>
    <property type="project" value="UniProtKB-SubCell"/>
</dbReference>
<dbReference type="Gene3D" id="6.10.340.10">
    <property type="match status" value="1"/>
</dbReference>
<keyword evidence="4" id="KW-0472">Membrane</keyword>
<keyword evidence="6" id="KW-0418">Kinase</keyword>
<dbReference type="GO" id="GO:0000155">
    <property type="term" value="F:phosphorelay sensor kinase activity"/>
    <property type="evidence" value="ECO:0007669"/>
    <property type="project" value="InterPro"/>
</dbReference>
<keyword evidence="2" id="KW-0597">Phosphoprotein</keyword>
<protein>
    <submittedName>
        <fullName evidence="6">Histidine kinase</fullName>
    </submittedName>
</protein>
<dbReference type="RefSeq" id="WP_114296707.1">
    <property type="nucleotide sequence ID" value="NZ_QPJT01000004.1"/>
</dbReference>
<evidence type="ECO:0000259" key="5">
    <source>
        <dbReference type="PROSITE" id="PS50885"/>
    </source>
</evidence>
<evidence type="ECO:0000256" key="2">
    <source>
        <dbReference type="ARBA" id="ARBA00022553"/>
    </source>
</evidence>
<evidence type="ECO:0000313" key="7">
    <source>
        <dbReference type="Proteomes" id="UP000253034"/>
    </source>
</evidence>
<dbReference type="InterPro" id="IPR036890">
    <property type="entry name" value="HATPase_C_sf"/>
</dbReference>
<comment type="caution">
    <text evidence="6">The sequence shown here is derived from an EMBL/GenBank/DDBJ whole genome shotgun (WGS) entry which is preliminary data.</text>
</comment>
<feature type="domain" description="HAMP" evidence="5">
    <location>
        <begin position="324"/>
        <end position="376"/>
    </location>
</feature>
<feature type="transmembrane region" description="Helical" evidence="4">
    <location>
        <begin position="12"/>
        <end position="34"/>
    </location>
</feature>
<dbReference type="AlphaFoldDB" id="A0A369BBF2"/>